<dbReference type="STRING" id="2163413.A0A4P6XRV2"/>
<reference evidence="8" key="1">
    <citation type="submission" date="2019-03" db="EMBL/GenBank/DDBJ databases">
        <title>Snf2 controls pulcherriminic acid biosynthesis and connects pigmentation and antifungal activity of the yeast Metschnikowia pulcherrima.</title>
        <authorList>
            <person name="Gore-Lloyd D."/>
            <person name="Sumann I."/>
            <person name="Brachmann A.O."/>
            <person name="Schneeberger K."/>
            <person name="Ortiz-Merino R.A."/>
            <person name="Moreno-Beltran M."/>
            <person name="Schlaefli M."/>
            <person name="Kirner P."/>
            <person name="Santos Kron A."/>
            <person name="Wolfe K.H."/>
            <person name="Piel J."/>
            <person name="Ahrens C.H."/>
            <person name="Henk D."/>
            <person name="Freimoser F.M."/>
        </authorList>
    </citation>
    <scope>NUCLEOTIDE SEQUENCE [LARGE SCALE GENOMIC DNA]</scope>
    <source>
        <strain evidence="8">APC 1.2</strain>
    </source>
</reference>
<organism evidence="7 8">
    <name type="scientific">Metschnikowia aff. pulcherrima</name>
    <dbReference type="NCBI Taxonomy" id="2163413"/>
    <lineage>
        <taxon>Eukaryota</taxon>
        <taxon>Fungi</taxon>
        <taxon>Dikarya</taxon>
        <taxon>Ascomycota</taxon>
        <taxon>Saccharomycotina</taxon>
        <taxon>Pichiomycetes</taxon>
        <taxon>Metschnikowiaceae</taxon>
        <taxon>Metschnikowia</taxon>
    </lineage>
</organism>
<dbReference type="GO" id="GO:0005737">
    <property type="term" value="C:cytoplasm"/>
    <property type="evidence" value="ECO:0007669"/>
    <property type="project" value="TreeGrafter"/>
</dbReference>
<dbReference type="Gene3D" id="3.90.79.10">
    <property type="entry name" value="Nucleoside Triphosphate Pyrophosphohydrolase"/>
    <property type="match status" value="1"/>
</dbReference>
<keyword evidence="4" id="KW-0460">Magnesium</keyword>
<dbReference type="EMBL" id="CP034460">
    <property type="protein sequence ID" value="QBM90282.1"/>
    <property type="molecule type" value="Genomic_DNA"/>
</dbReference>
<dbReference type="GO" id="GO:0046872">
    <property type="term" value="F:metal ion binding"/>
    <property type="evidence" value="ECO:0007669"/>
    <property type="project" value="UniProtKB-KW"/>
</dbReference>
<keyword evidence="8" id="KW-1185">Reference proteome</keyword>
<dbReference type="PROSITE" id="PS51462">
    <property type="entry name" value="NUDIX"/>
    <property type="match status" value="1"/>
</dbReference>
<gene>
    <name evidence="7" type="primary">MPUL0E05270</name>
    <name evidence="7" type="ORF">METSCH_E05270</name>
</gene>
<evidence type="ECO:0000256" key="2">
    <source>
        <dbReference type="ARBA" id="ARBA00022723"/>
    </source>
</evidence>
<protein>
    <submittedName>
        <fullName evidence="7">Diphosphoinositol-polyphosphate diphosphatase</fullName>
    </submittedName>
</protein>
<proteinExistence type="predicted"/>
<evidence type="ECO:0000259" key="6">
    <source>
        <dbReference type="PROSITE" id="PS51462"/>
    </source>
</evidence>
<dbReference type="InterPro" id="IPR047198">
    <property type="entry name" value="DDP-like_NUDIX"/>
</dbReference>
<dbReference type="PANTHER" id="PTHR12629">
    <property type="entry name" value="DIPHOSPHOINOSITOL POLYPHOSPHATE PHOSPHOHYDROLASE"/>
    <property type="match status" value="1"/>
</dbReference>
<evidence type="ECO:0000256" key="5">
    <source>
        <dbReference type="SAM" id="MobiDB-lite"/>
    </source>
</evidence>
<dbReference type="GO" id="GO:1901909">
    <property type="term" value="P:diadenosine hexaphosphate catabolic process"/>
    <property type="evidence" value="ECO:0007669"/>
    <property type="project" value="TreeGrafter"/>
</dbReference>
<dbReference type="PANTHER" id="PTHR12629:SF0">
    <property type="entry name" value="DIPHOSPHOINOSITOL-POLYPHOSPHATE DIPHOSPHATASE"/>
    <property type="match status" value="1"/>
</dbReference>
<dbReference type="GO" id="GO:1901911">
    <property type="term" value="P:adenosine 5'-(hexahydrogen pentaphosphate) catabolic process"/>
    <property type="evidence" value="ECO:0007669"/>
    <property type="project" value="TreeGrafter"/>
</dbReference>
<evidence type="ECO:0000313" key="8">
    <source>
        <dbReference type="Proteomes" id="UP000292447"/>
    </source>
</evidence>
<sequence length="190" mass="21628">MNNENLPVKPTESRVGRKNQRYNPESGARMVAGCICFNESKDKVVMVLSSAHKGQWVFPKGGIELDEGEDFVVSAVRETWEEAGCEGRIMAKLPVVLDSRGRKAPVLNAEERALDWDPKKFVPKLEFHFYEMLVENLSTVWPELAARERRWCTYSEAKHELLKAKRPELVQALDASCIVKDVESCKTDPY</sequence>
<dbReference type="GO" id="GO:0034432">
    <property type="term" value="F:bis(5'-adenosyl)-pentaphosphatase activity"/>
    <property type="evidence" value="ECO:0007669"/>
    <property type="project" value="TreeGrafter"/>
</dbReference>
<feature type="domain" description="Nudix hydrolase" evidence="6">
    <location>
        <begin position="27"/>
        <end position="174"/>
    </location>
</feature>
<evidence type="ECO:0000256" key="4">
    <source>
        <dbReference type="ARBA" id="ARBA00022842"/>
    </source>
</evidence>
<dbReference type="GO" id="GO:0008486">
    <property type="term" value="F:diphosphoinositol-polyphosphate diphosphatase activity"/>
    <property type="evidence" value="ECO:0007669"/>
    <property type="project" value="TreeGrafter"/>
</dbReference>
<keyword evidence="2" id="KW-0479">Metal-binding</keyword>
<name>A0A4P6XRV2_9ASCO</name>
<dbReference type="InterPro" id="IPR000086">
    <property type="entry name" value="NUDIX_hydrolase_dom"/>
</dbReference>
<dbReference type="Proteomes" id="UP000292447">
    <property type="component" value="Chromosome V"/>
</dbReference>
<evidence type="ECO:0000313" key="7">
    <source>
        <dbReference type="EMBL" id="QBM90282.1"/>
    </source>
</evidence>
<keyword evidence="3" id="KW-0378">Hydrolase</keyword>
<comment type="cofactor">
    <cofactor evidence="1">
        <name>Mg(2+)</name>
        <dbReference type="ChEBI" id="CHEBI:18420"/>
    </cofactor>
</comment>
<dbReference type="GO" id="GO:0005634">
    <property type="term" value="C:nucleus"/>
    <property type="evidence" value="ECO:0007669"/>
    <property type="project" value="TreeGrafter"/>
</dbReference>
<dbReference type="AlphaFoldDB" id="A0A4P6XRV2"/>
<dbReference type="Pfam" id="PF00293">
    <property type="entry name" value="NUDIX"/>
    <property type="match status" value="1"/>
</dbReference>
<dbReference type="CDD" id="cd04666">
    <property type="entry name" value="NUDIX_DIPP2_like_Nudt4"/>
    <property type="match status" value="1"/>
</dbReference>
<dbReference type="InterPro" id="IPR015797">
    <property type="entry name" value="NUDIX_hydrolase-like_dom_sf"/>
</dbReference>
<accession>A0A4P6XRV2</accession>
<evidence type="ECO:0000256" key="3">
    <source>
        <dbReference type="ARBA" id="ARBA00022801"/>
    </source>
</evidence>
<dbReference type="SUPFAM" id="SSF55811">
    <property type="entry name" value="Nudix"/>
    <property type="match status" value="1"/>
</dbReference>
<feature type="region of interest" description="Disordered" evidence="5">
    <location>
        <begin position="1"/>
        <end position="22"/>
    </location>
</feature>
<dbReference type="GO" id="GO:0000298">
    <property type="term" value="F:endopolyphosphatase activity"/>
    <property type="evidence" value="ECO:0007669"/>
    <property type="project" value="TreeGrafter"/>
</dbReference>
<dbReference type="GO" id="GO:0034431">
    <property type="term" value="F:bis(5'-adenosyl)-hexaphosphatase activity"/>
    <property type="evidence" value="ECO:0007669"/>
    <property type="project" value="TreeGrafter"/>
</dbReference>
<dbReference type="GO" id="GO:1901907">
    <property type="term" value="P:diadenosine pentaphosphate catabolic process"/>
    <property type="evidence" value="ECO:0007669"/>
    <property type="project" value="TreeGrafter"/>
</dbReference>
<dbReference type="GO" id="GO:0071543">
    <property type="term" value="P:diphosphoinositol polyphosphate metabolic process"/>
    <property type="evidence" value="ECO:0007669"/>
    <property type="project" value="TreeGrafter"/>
</dbReference>
<evidence type="ECO:0000256" key="1">
    <source>
        <dbReference type="ARBA" id="ARBA00001946"/>
    </source>
</evidence>